<feature type="domain" description="Flagellin N-terminal" evidence="7">
    <location>
        <begin position="4"/>
        <end position="131"/>
    </location>
</feature>
<dbReference type="Pfam" id="PF00669">
    <property type="entry name" value="Flagellin_N"/>
    <property type="match status" value="1"/>
</dbReference>
<dbReference type="GO" id="GO:0005576">
    <property type="term" value="C:extracellular region"/>
    <property type="evidence" value="ECO:0007669"/>
    <property type="project" value="UniProtKB-SubCell"/>
</dbReference>
<dbReference type="AlphaFoldDB" id="A0A2A4XGL7"/>
<evidence type="ECO:0000259" key="7">
    <source>
        <dbReference type="Pfam" id="PF00669"/>
    </source>
</evidence>
<evidence type="ECO:0000256" key="2">
    <source>
        <dbReference type="ARBA" id="ARBA00004613"/>
    </source>
</evidence>
<dbReference type="Proteomes" id="UP000218767">
    <property type="component" value="Unassembled WGS sequence"/>
</dbReference>
<organism evidence="8 9">
    <name type="scientific">SAR86 cluster bacterium</name>
    <dbReference type="NCBI Taxonomy" id="2030880"/>
    <lineage>
        <taxon>Bacteria</taxon>
        <taxon>Pseudomonadati</taxon>
        <taxon>Pseudomonadota</taxon>
        <taxon>Gammaproteobacteria</taxon>
        <taxon>SAR86 cluster</taxon>
    </lineage>
</organism>
<gene>
    <name evidence="8" type="primary">flgL</name>
    <name evidence="8" type="ORF">COB20_01390</name>
</gene>
<dbReference type="SUPFAM" id="SSF64518">
    <property type="entry name" value="Phase 1 flagellin"/>
    <property type="match status" value="1"/>
</dbReference>
<keyword evidence="8" id="KW-0969">Cilium</keyword>
<evidence type="ECO:0000313" key="8">
    <source>
        <dbReference type="EMBL" id="PCI81634.1"/>
    </source>
</evidence>
<comment type="similarity">
    <text evidence="3">Belongs to the bacterial flagellin family.</text>
</comment>
<keyword evidence="4" id="KW-0964">Secreted</keyword>
<reference evidence="9" key="1">
    <citation type="submission" date="2017-08" db="EMBL/GenBank/DDBJ databases">
        <title>A dynamic microbial community with high functional redundancy inhabits the cold, oxic subseafloor aquifer.</title>
        <authorList>
            <person name="Tully B.J."/>
            <person name="Wheat C.G."/>
            <person name="Glazer B.T."/>
            <person name="Huber J.A."/>
        </authorList>
    </citation>
    <scope>NUCLEOTIDE SEQUENCE [LARGE SCALE GENOMIC DNA]</scope>
</reference>
<evidence type="ECO:0000256" key="5">
    <source>
        <dbReference type="ARBA" id="ARBA00023143"/>
    </source>
</evidence>
<protein>
    <submittedName>
        <fullName evidence="8">Flagellar hook-associated protein 3</fullName>
    </submittedName>
</protein>
<name>A0A2A4XGL7_9GAMM</name>
<dbReference type="InterPro" id="IPR001029">
    <property type="entry name" value="Flagellin_N"/>
</dbReference>
<evidence type="ECO:0000256" key="1">
    <source>
        <dbReference type="ARBA" id="ARBA00004365"/>
    </source>
</evidence>
<dbReference type="PANTHER" id="PTHR42792">
    <property type="entry name" value="FLAGELLIN"/>
    <property type="match status" value="1"/>
</dbReference>
<evidence type="ECO:0000313" key="9">
    <source>
        <dbReference type="Proteomes" id="UP000218767"/>
    </source>
</evidence>
<dbReference type="InterPro" id="IPR001492">
    <property type="entry name" value="Flagellin"/>
</dbReference>
<proteinExistence type="inferred from homology"/>
<dbReference type="GO" id="GO:0005198">
    <property type="term" value="F:structural molecule activity"/>
    <property type="evidence" value="ECO:0007669"/>
    <property type="project" value="InterPro"/>
</dbReference>
<keyword evidence="5" id="KW-0975">Bacterial flagellum</keyword>
<comment type="subcellular location">
    <subcellularLocation>
        <location evidence="1">Bacterial flagellum</location>
    </subcellularLocation>
    <subcellularLocation>
        <location evidence="2">Secreted</location>
    </subcellularLocation>
</comment>
<evidence type="ECO:0000256" key="6">
    <source>
        <dbReference type="SAM" id="MobiDB-lite"/>
    </source>
</evidence>
<dbReference type="InterPro" id="IPR013384">
    <property type="entry name" value="Flagell_FlgL"/>
</dbReference>
<feature type="region of interest" description="Disordered" evidence="6">
    <location>
        <begin position="1"/>
        <end position="38"/>
    </location>
</feature>
<dbReference type="Gene3D" id="1.20.1330.10">
    <property type="entry name" value="f41 fragment of flagellin, N-terminal domain"/>
    <property type="match status" value="2"/>
</dbReference>
<dbReference type="PRINTS" id="PR00207">
    <property type="entry name" value="FLAGELLIN"/>
</dbReference>
<feature type="compositionally biased region" description="Polar residues" evidence="6">
    <location>
        <begin position="1"/>
        <end position="14"/>
    </location>
</feature>
<comment type="caution">
    <text evidence="8">The sequence shown here is derived from an EMBL/GenBank/DDBJ whole genome shotgun (WGS) entry which is preliminary data.</text>
</comment>
<evidence type="ECO:0000256" key="3">
    <source>
        <dbReference type="ARBA" id="ARBA00005709"/>
    </source>
</evidence>
<dbReference type="PANTHER" id="PTHR42792:SF1">
    <property type="entry name" value="FLAGELLAR HOOK-ASSOCIATED PROTEIN 3"/>
    <property type="match status" value="1"/>
</dbReference>
<keyword evidence="8" id="KW-0282">Flagellum</keyword>
<keyword evidence="8" id="KW-0966">Cell projection</keyword>
<dbReference type="NCBIfam" id="TIGR02550">
    <property type="entry name" value="flagell_flgL"/>
    <property type="match status" value="1"/>
</dbReference>
<evidence type="ECO:0000256" key="4">
    <source>
        <dbReference type="ARBA" id="ARBA00022525"/>
    </source>
</evidence>
<dbReference type="GO" id="GO:0009424">
    <property type="term" value="C:bacterial-type flagellum hook"/>
    <property type="evidence" value="ECO:0007669"/>
    <property type="project" value="InterPro"/>
</dbReference>
<accession>A0A2A4XGL7</accession>
<sequence length="393" mass="41970">MYKQSVQSMQAQQSELHRTEAQLGSGKRINKPSDDPTGAAKVLDLNSTIAVIDQFSRNVAGAESSLAFEENVIASVNNSLQRVRELAIQGNNATNSDLDRQTIAQEIYQKLDELTSLANTRDARGEYIFGGFSVDSPPFADISGSIVYQGDQGQRFVQIGEGTQTAVGDSGESVFSRVSSGDGTIEVAASSGNSGDAIVGAYGHSSKYQPDNYTITFNQAAITDPIAYVIIDGVGATISSGTYNEGESIAFTGVHLRMSGIPADGDVVNVDPSRNRSIFDAVKGIADALDRPTQDPAASARRHNELAQGLSNLDQGLDHLGSIRAGIGSRLNNIESVHSINQDLKLQLEIVVSQTQDLDYAEAISRFNLQLTSLQAAQQAFIKTSGLTLFQYL</sequence>
<dbReference type="GO" id="GO:0071973">
    <property type="term" value="P:bacterial-type flagellum-dependent cell motility"/>
    <property type="evidence" value="ECO:0007669"/>
    <property type="project" value="InterPro"/>
</dbReference>
<dbReference type="EMBL" id="NVUL01000004">
    <property type="protein sequence ID" value="PCI81634.1"/>
    <property type="molecule type" value="Genomic_DNA"/>
</dbReference>